<evidence type="ECO:0000256" key="16">
    <source>
        <dbReference type="ARBA" id="ARBA00032035"/>
    </source>
</evidence>
<dbReference type="PANTHER" id="PTHR15221:SF0">
    <property type="entry name" value="NADH DEHYDROGENASE [UBIQUINONE] 1 ALPHA SUBCOMPLEX SUBUNIT 3"/>
    <property type="match status" value="1"/>
</dbReference>
<keyword evidence="11" id="KW-1133">Transmembrane helix</keyword>
<evidence type="ECO:0000256" key="12">
    <source>
        <dbReference type="ARBA" id="ARBA00022990"/>
    </source>
</evidence>
<evidence type="ECO:0000256" key="3">
    <source>
        <dbReference type="ARBA" id="ARBA00008253"/>
    </source>
</evidence>
<evidence type="ECO:0000256" key="13">
    <source>
        <dbReference type="ARBA" id="ARBA00023128"/>
    </source>
</evidence>
<reference evidence="17" key="1">
    <citation type="submission" date="2025-08" db="UniProtKB">
        <authorList>
            <consortium name="Ensembl"/>
        </authorList>
    </citation>
    <scope>IDENTIFICATION</scope>
</reference>
<organism evidence="17 18">
    <name type="scientific">Sus scrofa</name>
    <name type="common">Pig</name>
    <dbReference type="NCBI Taxonomy" id="9823"/>
    <lineage>
        <taxon>Eukaryota</taxon>
        <taxon>Metazoa</taxon>
        <taxon>Chordata</taxon>
        <taxon>Craniata</taxon>
        <taxon>Vertebrata</taxon>
        <taxon>Euteleostomi</taxon>
        <taxon>Mammalia</taxon>
        <taxon>Eutheria</taxon>
        <taxon>Laurasiatheria</taxon>
        <taxon>Artiodactyla</taxon>
        <taxon>Suina</taxon>
        <taxon>Suidae</taxon>
        <taxon>Sus</taxon>
    </lineage>
</organism>
<keyword evidence="9" id="KW-0999">Mitochondrion inner membrane</keyword>
<accession>A0A8D1FQ71</accession>
<evidence type="ECO:0000256" key="14">
    <source>
        <dbReference type="ARBA" id="ARBA00023136"/>
    </source>
</evidence>
<evidence type="ECO:0000256" key="6">
    <source>
        <dbReference type="ARBA" id="ARBA00022448"/>
    </source>
</evidence>
<dbReference type="Pfam" id="PF14987">
    <property type="entry name" value="NADHdh_A3"/>
    <property type="match status" value="1"/>
</dbReference>
<evidence type="ECO:0000256" key="4">
    <source>
        <dbReference type="ARBA" id="ARBA00011533"/>
    </source>
</evidence>
<evidence type="ECO:0000256" key="5">
    <source>
        <dbReference type="ARBA" id="ARBA00016391"/>
    </source>
</evidence>
<keyword evidence="7" id="KW-0679">Respiratory chain</keyword>
<evidence type="ECO:0000256" key="15">
    <source>
        <dbReference type="ARBA" id="ARBA00031425"/>
    </source>
</evidence>
<evidence type="ECO:0000256" key="8">
    <source>
        <dbReference type="ARBA" id="ARBA00022692"/>
    </source>
</evidence>
<proteinExistence type="inferred from homology"/>
<comment type="subcellular location">
    <subcellularLocation>
        <location evidence="2">Mitochondrion inner membrane</location>
        <topology evidence="2">Single-pass membrane protein</topology>
    </subcellularLocation>
</comment>
<dbReference type="Ensembl" id="ENSSSCT00040095002.1">
    <property type="protein sequence ID" value="ENSSSCP00040042058.1"/>
    <property type="gene ID" value="ENSSSCG00040069377.1"/>
</dbReference>
<evidence type="ECO:0000256" key="1">
    <source>
        <dbReference type="ARBA" id="ARBA00003195"/>
    </source>
</evidence>
<evidence type="ECO:0000313" key="17">
    <source>
        <dbReference type="Ensembl" id="ENSSSCP00040042058.1"/>
    </source>
</evidence>
<dbReference type="AlphaFoldDB" id="A0A8D1FQ71"/>
<evidence type="ECO:0000256" key="11">
    <source>
        <dbReference type="ARBA" id="ARBA00022989"/>
    </source>
</evidence>
<dbReference type="InterPro" id="IPR026626">
    <property type="entry name" value="NDUFA3"/>
</dbReference>
<evidence type="ECO:0000256" key="10">
    <source>
        <dbReference type="ARBA" id="ARBA00022982"/>
    </source>
</evidence>
<keyword evidence="12" id="KW-0007">Acetylation</keyword>
<sequence>GPGKESKMTARLRSLALELLHAMAVAKRTWASFTIRGLIIILPTVSCYTILINQATPCNYPLFFLDDGNIPMGPATPRTPRTQAWSG</sequence>
<dbReference type="PANTHER" id="PTHR15221">
    <property type="entry name" value="NADH DEHYDROGENASE [UBIQUINONE] 1 ALPHA SUBCOMPLEX SUBUNIT 3"/>
    <property type="match status" value="1"/>
</dbReference>
<comment type="subunit">
    <text evidence="4">Complex I is composed of 45 different subunits.</text>
</comment>
<evidence type="ECO:0000313" key="18">
    <source>
        <dbReference type="Proteomes" id="UP000694722"/>
    </source>
</evidence>
<keyword evidence="6" id="KW-0813">Transport</keyword>
<evidence type="ECO:0000256" key="9">
    <source>
        <dbReference type="ARBA" id="ARBA00022792"/>
    </source>
</evidence>
<name>A0A8D1FQ71_PIG</name>
<comment type="similarity">
    <text evidence="3">Belongs to the complex I NDUFA3 subunit family.</text>
</comment>
<keyword evidence="10" id="KW-0249">Electron transport</keyword>
<protein>
    <recommendedName>
        <fullName evidence="5">NADH dehydrogenase [ubiquinone] 1 alpha subcomplex subunit 3</fullName>
    </recommendedName>
    <alternativeName>
        <fullName evidence="15">Complex I-B9</fullName>
    </alternativeName>
    <alternativeName>
        <fullName evidence="16">NADH-ubiquinone oxidoreductase B9 subunit</fullName>
    </alternativeName>
</protein>
<keyword evidence="13" id="KW-0496">Mitochondrion</keyword>
<dbReference type="Proteomes" id="UP000694722">
    <property type="component" value="Unplaced"/>
</dbReference>
<evidence type="ECO:0000256" key="2">
    <source>
        <dbReference type="ARBA" id="ARBA00004434"/>
    </source>
</evidence>
<comment type="function">
    <text evidence="1">Accessory subunit of the mitochondrial membrane respiratory chain NADH dehydrogenase (Complex I), that is believed not to be involved in catalysis. Complex I functions in the transfer of electrons from NADH to the respiratory chain. The immediate electron acceptor for the enzyme is believed to be ubiquinone.</text>
</comment>
<dbReference type="GO" id="GO:0005743">
    <property type="term" value="C:mitochondrial inner membrane"/>
    <property type="evidence" value="ECO:0007669"/>
    <property type="project" value="UniProtKB-SubCell"/>
</dbReference>
<keyword evidence="14" id="KW-0472">Membrane</keyword>
<keyword evidence="8" id="KW-0812">Transmembrane</keyword>
<dbReference type="GO" id="GO:0045271">
    <property type="term" value="C:respiratory chain complex I"/>
    <property type="evidence" value="ECO:0007669"/>
    <property type="project" value="InterPro"/>
</dbReference>
<evidence type="ECO:0000256" key="7">
    <source>
        <dbReference type="ARBA" id="ARBA00022660"/>
    </source>
</evidence>